<feature type="transmembrane region" description="Helical" evidence="1">
    <location>
        <begin position="175"/>
        <end position="192"/>
    </location>
</feature>
<organism evidence="3 4">
    <name type="scientific">Saccharopolyspora montiporae</name>
    <dbReference type="NCBI Taxonomy" id="2781240"/>
    <lineage>
        <taxon>Bacteria</taxon>
        <taxon>Bacillati</taxon>
        <taxon>Actinomycetota</taxon>
        <taxon>Actinomycetes</taxon>
        <taxon>Pseudonocardiales</taxon>
        <taxon>Pseudonocardiaceae</taxon>
        <taxon>Saccharopolyspora</taxon>
    </lineage>
</organism>
<keyword evidence="1" id="KW-0812">Transmembrane</keyword>
<feature type="transmembrane region" description="Helical" evidence="1">
    <location>
        <begin position="66"/>
        <end position="87"/>
    </location>
</feature>
<proteinExistence type="predicted"/>
<dbReference type="PANTHER" id="PTHR39430:SF1">
    <property type="entry name" value="PROTEASE"/>
    <property type="match status" value="1"/>
</dbReference>
<feature type="transmembrane region" description="Helical" evidence="1">
    <location>
        <begin position="107"/>
        <end position="130"/>
    </location>
</feature>
<feature type="domain" description="CAAX prenyl protease 2/Lysostaphin resistance protein A-like" evidence="2">
    <location>
        <begin position="145"/>
        <end position="237"/>
    </location>
</feature>
<keyword evidence="3" id="KW-0645">Protease</keyword>
<dbReference type="EMBL" id="JADEYC010000011">
    <property type="protein sequence ID" value="MBE9374232.1"/>
    <property type="molecule type" value="Genomic_DNA"/>
</dbReference>
<feature type="transmembrane region" description="Helical" evidence="1">
    <location>
        <begin position="137"/>
        <end position="155"/>
    </location>
</feature>
<keyword evidence="4" id="KW-1185">Reference proteome</keyword>
<keyword evidence="3" id="KW-0378">Hydrolase</keyword>
<evidence type="ECO:0000313" key="3">
    <source>
        <dbReference type="EMBL" id="MBE9374232.1"/>
    </source>
</evidence>
<feature type="transmembrane region" description="Helical" evidence="1">
    <location>
        <begin position="199"/>
        <end position="220"/>
    </location>
</feature>
<dbReference type="Pfam" id="PF02517">
    <property type="entry name" value="Rce1-like"/>
    <property type="match status" value="1"/>
</dbReference>
<dbReference type="GO" id="GO:0004175">
    <property type="term" value="F:endopeptidase activity"/>
    <property type="evidence" value="ECO:0007669"/>
    <property type="project" value="UniProtKB-ARBA"/>
</dbReference>
<feature type="transmembrane region" description="Helical" evidence="1">
    <location>
        <begin position="27"/>
        <end position="54"/>
    </location>
</feature>
<reference evidence="3" key="1">
    <citation type="submission" date="2020-10" db="EMBL/GenBank/DDBJ databases">
        <title>Diversity and distribution of actinomycetes associated with coral in the coast of Hainan.</title>
        <authorList>
            <person name="Li F."/>
        </authorList>
    </citation>
    <scope>NUCLEOTIDE SEQUENCE</scope>
    <source>
        <strain evidence="3">HNM0983</strain>
    </source>
</reference>
<name>A0A929BAX1_9PSEU</name>
<dbReference type="RefSeq" id="WP_193927686.1">
    <property type="nucleotide sequence ID" value="NZ_JADEYC010000011.1"/>
</dbReference>
<comment type="caution">
    <text evidence="3">The sequence shown here is derived from an EMBL/GenBank/DDBJ whole genome shotgun (WGS) entry which is preliminary data.</text>
</comment>
<accession>A0A929BAX1</accession>
<keyword evidence="1" id="KW-0472">Membrane</keyword>
<dbReference type="Proteomes" id="UP000598360">
    <property type="component" value="Unassembled WGS sequence"/>
</dbReference>
<evidence type="ECO:0000256" key="1">
    <source>
        <dbReference type="SAM" id="Phobius"/>
    </source>
</evidence>
<gene>
    <name evidence="3" type="ORF">IQ251_07205</name>
</gene>
<evidence type="ECO:0000259" key="2">
    <source>
        <dbReference type="Pfam" id="PF02517"/>
    </source>
</evidence>
<protein>
    <submittedName>
        <fullName evidence="3">CPBP family intramembrane metalloprotease</fullName>
    </submittedName>
</protein>
<dbReference type="GO" id="GO:0080120">
    <property type="term" value="P:CAAX-box protein maturation"/>
    <property type="evidence" value="ECO:0007669"/>
    <property type="project" value="UniProtKB-ARBA"/>
</dbReference>
<dbReference type="PANTHER" id="PTHR39430">
    <property type="entry name" value="MEMBRANE-ASSOCIATED PROTEASE-RELATED"/>
    <property type="match status" value="1"/>
</dbReference>
<keyword evidence="3" id="KW-0482">Metalloprotease</keyword>
<evidence type="ECO:0000313" key="4">
    <source>
        <dbReference type="Proteomes" id="UP000598360"/>
    </source>
</evidence>
<dbReference type="GO" id="GO:0008237">
    <property type="term" value="F:metallopeptidase activity"/>
    <property type="evidence" value="ECO:0007669"/>
    <property type="project" value="UniProtKB-KW"/>
</dbReference>
<dbReference type="AlphaFoldDB" id="A0A929BAX1"/>
<keyword evidence="1" id="KW-1133">Transmembrane helix</keyword>
<dbReference type="InterPro" id="IPR003675">
    <property type="entry name" value="Rce1/LyrA-like_dom"/>
</dbReference>
<sequence length="301" mass="31052">MTEQSRAPAISPLLAGAERARRPTGPVVGIVVALVCLLVGQLLAGFALIPLFGADPVELLTGRMGLATQQATMLSFGGAVLLLWLWMAGKERRPFGSIGFTTGGRPLTHLALGAVVAAVLVSIPVLLGLLSGASTSGAARAGIGVVLVALTGFAVQATTEEVVTRGYLLQVTFRRWGLVAAVLVQAAVFAALHGVNMHFSWVALVNIALIGVLLALWALAEGGLWGVCAFHVVWNWLQGNVYGIPVSGMDLQATLLRTVPVPGSEDLLTGGGFGVEGSLVTTAVLLAGAVVAHIAFRRARS</sequence>
<feature type="transmembrane region" description="Helical" evidence="1">
    <location>
        <begin position="277"/>
        <end position="296"/>
    </location>
</feature>